<keyword evidence="2 3" id="KW-0067">ATP-binding</keyword>
<dbReference type="SMART" id="SM00382">
    <property type="entry name" value="AAA"/>
    <property type="match status" value="1"/>
</dbReference>
<gene>
    <name evidence="5" type="ORF">A9Q02_20930</name>
</gene>
<sequence length="527" mass="58989">MFGLVRKRHPYELLASELANTIQHQLTRLNLAYREKRDGVEVIHRVEFVEPLKASPGVIEIEVDLSRLPRGVDVAALRDARVLETLTAACKYPVKFVKKASGAGSWFVVEITAMSKIPRMVKLDSMRQPAKAPPLIIPIGVGENKQQRWEDLRTLPHLLIAGATGTGKSVMVNAVLCQLIKRFDESVLQLWLVDLKGGMELSYYERLPHVKTLVTKSPELPAMLLDLQVEMDRRTTLLRERESRDLDAYNAQMPRARRLPYIVLVVDEIANAMLNKSRVNLDGQKMSVAQATEALLADLAARARATGIHLIISTQRPSVDVVTGLIKANFPCRIAFGTASEIDSRVIVDDSGAHGKRDGRMLFRRNIDLIELQAPFLSDSEVKATVKRVLSGEYEPEPVKTAEDVARDEIGYLLALSESKAGRRFTARELYKLSDGLIARARIEQLAARLEQEKIVHRKMGPFGRSIAVPAREWQKIYKPCALRPVPCEKPEKPAPPMPLEEEEPTLAPSIMAFLSEVEHEHLSPDP</sequence>
<comment type="caution">
    <text evidence="5">The sequence shown here is derived from an EMBL/GenBank/DDBJ whole genome shotgun (WGS) entry which is preliminary data.</text>
</comment>
<dbReference type="EMBL" id="LYXE01000003">
    <property type="protein sequence ID" value="PDW01410.1"/>
    <property type="molecule type" value="Genomic_DNA"/>
</dbReference>
<dbReference type="GO" id="GO:0003677">
    <property type="term" value="F:DNA binding"/>
    <property type="evidence" value="ECO:0007669"/>
    <property type="project" value="InterPro"/>
</dbReference>
<dbReference type="OrthoDB" id="9807790at2"/>
<dbReference type="AlphaFoldDB" id="A0A2H3KRV6"/>
<dbReference type="SUPFAM" id="SSF52540">
    <property type="entry name" value="P-loop containing nucleoside triphosphate hydrolases"/>
    <property type="match status" value="1"/>
</dbReference>
<reference evidence="5 6" key="1">
    <citation type="submission" date="2016-05" db="EMBL/GenBank/DDBJ databases">
        <authorList>
            <person name="Lavstsen T."/>
            <person name="Jespersen J.S."/>
        </authorList>
    </citation>
    <scope>NUCLEOTIDE SEQUENCE [LARGE SCALE GENOMIC DNA]</scope>
    <source>
        <strain evidence="5 6">B7-9</strain>
    </source>
</reference>
<dbReference type="GO" id="GO:0005524">
    <property type="term" value="F:ATP binding"/>
    <property type="evidence" value="ECO:0007669"/>
    <property type="project" value="UniProtKB-UniRule"/>
</dbReference>
<evidence type="ECO:0000259" key="4">
    <source>
        <dbReference type="PROSITE" id="PS50901"/>
    </source>
</evidence>
<dbReference type="InterPro" id="IPR027417">
    <property type="entry name" value="P-loop_NTPase"/>
</dbReference>
<protein>
    <recommendedName>
        <fullName evidence="4">FtsK domain-containing protein</fullName>
    </recommendedName>
</protein>
<evidence type="ECO:0000313" key="5">
    <source>
        <dbReference type="EMBL" id="PDW01410.1"/>
    </source>
</evidence>
<feature type="binding site" evidence="3">
    <location>
        <begin position="162"/>
        <end position="169"/>
    </location>
    <ligand>
        <name>ATP</name>
        <dbReference type="ChEBI" id="CHEBI:30616"/>
    </ligand>
</feature>
<organism evidence="5 6">
    <name type="scientific">Candidatus Chloroploca asiatica</name>
    <dbReference type="NCBI Taxonomy" id="1506545"/>
    <lineage>
        <taxon>Bacteria</taxon>
        <taxon>Bacillati</taxon>
        <taxon>Chloroflexota</taxon>
        <taxon>Chloroflexia</taxon>
        <taxon>Chloroflexales</taxon>
        <taxon>Chloroflexineae</taxon>
        <taxon>Oscillochloridaceae</taxon>
        <taxon>Candidatus Chloroploca</taxon>
    </lineage>
</organism>
<dbReference type="PANTHER" id="PTHR22683">
    <property type="entry name" value="SPORULATION PROTEIN RELATED"/>
    <property type="match status" value="1"/>
</dbReference>
<dbReference type="InterPro" id="IPR050206">
    <property type="entry name" value="FtsK/SpoIIIE/SftA"/>
</dbReference>
<dbReference type="RefSeq" id="WP_097650317.1">
    <property type="nucleotide sequence ID" value="NZ_LYXE01000003.1"/>
</dbReference>
<dbReference type="InterPro" id="IPR003593">
    <property type="entry name" value="AAA+_ATPase"/>
</dbReference>
<keyword evidence="1 3" id="KW-0547">Nucleotide-binding</keyword>
<dbReference type="Proteomes" id="UP000220922">
    <property type="component" value="Unassembled WGS sequence"/>
</dbReference>
<name>A0A2H3KRV6_9CHLR</name>
<dbReference type="Pfam" id="PF01580">
    <property type="entry name" value="FtsK_SpoIIIE"/>
    <property type="match status" value="1"/>
</dbReference>
<dbReference type="PANTHER" id="PTHR22683:SF41">
    <property type="entry name" value="DNA TRANSLOCASE FTSK"/>
    <property type="match status" value="1"/>
</dbReference>
<evidence type="ECO:0000256" key="2">
    <source>
        <dbReference type="ARBA" id="ARBA00022840"/>
    </source>
</evidence>
<dbReference type="PROSITE" id="PS50901">
    <property type="entry name" value="FTSK"/>
    <property type="match status" value="1"/>
</dbReference>
<feature type="domain" description="FtsK" evidence="4">
    <location>
        <begin position="144"/>
        <end position="345"/>
    </location>
</feature>
<evidence type="ECO:0000313" key="6">
    <source>
        <dbReference type="Proteomes" id="UP000220922"/>
    </source>
</evidence>
<accession>A0A2H3KRV6</accession>
<dbReference type="InterPro" id="IPR002543">
    <property type="entry name" value="FtsK_dom"/>
</dbReference>
<proteinExistence type="predicted"/>
<dbReference type="Gene3D" id="3.40.50.300">
    <property type="entry name" value="P-loop containing nucleotide triphosphate hydrolases"/>
    <property type="match status" value="1"/>
</dbReference>
<evidence type="ECO:0000256" key="1">
    <source>
        <dbReference type="ARBA" id="ARBA00022741"/>
    </source>
</evidence>
<keyword evidence="6" id="KW-1185">Reference proteome</keyword>
<evidence type="ECO:0000256" key="3">
    <source>
        <dbReference type="PROSITE-ProRule" id="PRU00289"/>
    </source>
</evidence>